<dbReference type="Proteomes" id="UP000655588">
    <property type="component" value="Unassembled WGS sequence"/>
</dbReference>
<keyword evidence="2" id="KW-1185">Reference proteome</keyword>
<name>A0A833SFG3_9HYME</name>
<reference evidence="1" key="1">
    <citation type="submission" date="2019-11" db="EMBL/GenBank/DDBJ databases">
        <title>The nuclear and mitochondrial genomes of Frieseomelitta varia - a highly eusocial stingless bee (Meliponini) with a permanently sterile worker caste.</title>
        <authorList>
            <person name="Freitas F.C.P."/>
            <person name="Lourenco A.P."/>
            <person name="Nunes F.M.F."/>
            <person name="Paschoal A.R."/>
            <person name="Abreu F.C.P."/>
            <person name="Barbin F.O."/>
            <person name="Bataglia L."/>
            <person name="Cardoso-Junior C.A.M."/>
            <person name="Cervoni M.S."/>
            <person name="Silva S.R."/>
            <person name="Dalarmi F."/>
            <person name="Del Lama M.A."/>
            <person name="Depintor T.S."/>
            <person name="Ferreira K.M."/>
            <person name="Goria P.S."/>
            <person name="Jaskot M.C."/>
            <person name="Lago D.C."/>
            <person name="Luna-Lucena D."/>
            <person name="Moda L.M."/>
            <person name="Nascimento L."/>
            <person name="Pedrino M."/>
            <person name="Rabico F.O."/>
            <person name="Sanches F.C."/>
            <person name="Santos D.E."/>
            <person name="Santos C.G."/>
            <person name="Vieira J."/>
            <person name="Lopes T.F."/>
            <person name="Barchuk A.R."/>
            <person name="Hartfelder K."/>
            <person name="Simoes Z.L.P."/>
            <person name="Bitondi M.M.G."/>
            <person name="Pinheiro D.G."/>
        </authorList>
    </citation>
    <scope>NUCLEOTIDE SEQUENCE</scope>
    <source>
        <strain evidence="1">USP_RPSP 00005682</strain>
        <tissue evidence="1">Whole individual</tissue>
    </source>
</reference>
<proteinExistence type="predicted"/>
<evidence type="ECO:0000313" key="1">
    <source>
        <dbReference type="EMBL" id="KAF3427747.1"/>
    </source>
</evidence>
<dbReference type="EMBL" id="WNWW01000247">
    <property type="protein sequence ID" value="KAF3427747.1"/>
    <property type="molecule type" value="Genomic_DNA"/>
</dbReference>
<evidence type="ECO:0000313" key="2">
    <source>
        <dbReference type="Proteomes" id="UP000655588"/>
    </source>
</evidence>
<organism evidence="1 2">
    <name type="scientific">Frieseomelitta varia</name>
    <dbReference type="NCBI Taxonomy" id="561572"/>
    <lineage>
        <taxon>Eukaryota</taxon>
        <taxon>Metazoa</taxon>
        <taxon>Ecdysozoa</taxon>
        <taxon>Arthropoda</taxon>
        <taxon>Hexapoda</taxon>
        <taxon>Insecta</taxon>
        <taxon>Pterygota</taxon>
        <taxon>Neoptera</taxon>
        <taxon>Endopterygota</taxon>
        <taxon>Hymenoptera</taxon>
        <taxon>Apocrita</taxon>
        <taxon>Aculeata</taxon>
        <taxon>Apoidea</taxon>
        <taxon>Anthophila</taxon>
        <taxon>Apidae</taxon>
        <taxon>Frieseomelitta</taxon>
    </lineage>
</organism>
<protein>
    <submittedName>
        <fullName evidence="1">Uncharacterized protein</fullName>
    </submittedName>
</protein>
<comment type="caution">
    <text evidence="1">The sequence shown here is derived from an EMBL/GenBank/DDBJ whole genome shotgun (WGS) entry which is preliminary data.</text>
</comment>
<gene>
    <name evidence="1" type="ORF">E2986_11112</name>
</gene>
<dbReference type="AlphaFoldDB" id="A0A833SFG3"/>
<accession>A0A833SFG3</accession>
<sequence>MAKFAILQSLRLVFESRDCFLEKGEIYLSAVKTYQQMGEMYVEQLEQPMLLTIKEKVTWKRPEEVILVAQIYQTIYKTRLYNLDARKCYLRFVVTRIFRTSSRTQVWTKKINETVDLMYELYHFSKTDVDNTAITWYYALCMELLLDAAMILEPYEACHDFYARSKNFFVHILECYLLIIHRGINIRRMNDLFSRSSNIKTIIKSLHNASSYAPFVKPFLYLLQSYMEIVQGRKILSRMNMKKSRKFATAQENKLVLALLEQSKRVTNDYI</sequence>